<gene>
    <name evidence="6" type="primary">rplM</name>
    <name evidence="8" type="ORF">CRI94_13555</name>
</gene>
<dbReference type="PANTHER" id="PTHR11545">
    <property type="entry name" value="RIBOSOMAL PROTEIN L13"/>
    <property type="match status" value="1"/>
</dbReference>
<dbReference type="CDD" id="cd00392">
    <property type="entry name" value="Ribosomal_L13"/>
    <property type="match status" value="1"/>
</dbReference>
<dbReference type="Proteomes" id="UP000220102">
    <property type="component" value="Unassembled WGS sequence"/>
</dbReference>
<sequence>MDSQSFKTFSAKSSDVDQEWYVVDATNEVVGRLASRIARVLRGKHKPTYTPHVDTGDFVVVVNADKVRFTGRKETDKTYRTYSGYPGGEREISAEEVREDHPERLISKAVKGMMPKGPLGRQMFKKLKVYASDEHPHEAQQPKPLDDIK</sequence>
<dbReference type="Gene3D" id="3.90.1180.10">
    <property type="entry name" value="Ribosomal protein L13"/>
    <property type="match status" value="1"/>
</dbReference>
<evidence type="ECO:0000256" key="7">
    <source>
        <dbReference type="SAM" id="MobiDB-lite"/>
    </source>
</evidence>
<reference evidence="8 9" key="1">
    <citation type="submission" date="2017-10" db="EMBL/GenBank/DDBJ databases">
        <title>Draft genome of Longibacter Salinarum.</title>
        <authorList>
            <person name="Goh K.M."/>
            <person name="Shamsir M.S."/>
            <person name="Lim S.W."/>
        </authorList>
    </citation>
    <scope>NUCLEOTIDE SEQUENCE [LARGE SCALE GENOMIC DNA]</scope>
    <source>
        <strain evidence="8 9">KCTC 52045</strain>
    </source>
</reference>
<name>A0A2A8CVC2_9BACT</name>
<dbReference type="Pfam" id="PF00572">
    <property type="entry name" value="Ribosomal_L13"/>
    <property type="match status" value="1"/>
</dbReference>
<dbReference type="RefSeq" id="WP_098076788.1">
    <property type="nucleotide sequence ID" value="NZ_PDEQ01000007.1"/>
</dbReference>
<evidence type="ECO:0000313" key="8">
    <source>
        <dbReference type="EMBL" id="PEN12547.1"/>
    </source>
</evidence>
<dbReference type="GO" id="GO:0006412">
    <property type="term" value="P:translation"/>
    <property type="evidence" value="ECO:0007669"/>
    <property type="project" value="UniProtKB-UniRule"/>
</dbReference>
<protein>
    <recommendedName>
        <fullName evidence="5 6">Large ribosomal subunit protein uL13</fullName>
    </recommendedName>
</protein>
<comment type="subunit">
    <text evidence="2 6">Part of the 50S ribosomal subunit.</text>
</comment>
<comment type="caution">
    <text evidence="8">The sequence shown here is derived from an EMBL/GenBank/DDBJ whole genome shotgun (WGS) entry which is preliminary data.</text>
</comment>
<feature type="compositionally biased region" description="Basic and acidic residues" evidence="7">
    <location>
        <begin position="131"/>
        <end position="149"/>
    </location>
</feature>
<proteinExistence type="inferred from homology"/>
<evidence type="ECO:0000256" key="4">
    <source>
        <dbReference type="ARBA" id="ARBA00023274"/>
    </source>
</evidence>
<dbReference type="OrthoDB" id="9801330at2"/>
<dbReference type="GO" id="GO:0003735">
    <property type="term" value="F:structural constituent of ribosome"/>
    <property type="evidence" value="ECO:0007669"/>
    <property type="project" value="InterPro"/>
</dbReference>
<dbReference type="EMBL" id="PDEQ01000007">
    <property type="protein sequence ID" value="PEN12547.1"/>
    <property type="molecule type" value="Genomic_DNA"/>
</dbReference>
<keyword evidence="3 6" id="KW-0689">Ribosomal protein</keyword>
<feature type="region of interest" description="Disordered" evidence="7">
    <location>
        <begin position="129"/>
        <end position="149"/>
    </location>
</feature>
<keyword evidence="4 6" id="KW-0687">Ribonucleoprotein</keyword>
<comment type="function">
    <text evidence="6">This protein is one of the early assembly proteins of the 50S ribosomal subunit, although it is not seen to bind rRNA by itself. It is important during the early stages of 50S assembly.</text>
</comment>
<comment type="similarity">
    <text evidence="1 6">Belongs to the universal ribosomal protein uL13 family.</text>
</comment>
<dbReference type="AlphaFoldDB" id="A0A2A8CVC2"/>
<evidence type="ECO:0000256" key="1">
    <source>
        <dbReference type="ARBA" id="ARBA00006227"/>
    </source>
</evidence>
<keyword evidence="9" id="KW-1185">Reference proteome</keyword>
<accession>A0A2A8CVC2</accession>
<dbReference type="SUPFAM" id="SSF52161">
    <property type="entry name" value="Ribosomal protein L13"/>
    <property type="match status" value="1"/>
</dbReference>
<dbReference type="GO" id="GO:0022625">
    <property type="term" value="C:cytosolic large ribosomal subunit"/>
    <property type="evidence" value="ECO:0007669"/>
    <property type="project" value="TreeGrafter"/>
</dbReference>
<dbReference type="PANTHER" id="PTHR11545:SF2">
    <property type="entry name" value="LARGE RIBOSOMAL SUBUNIT PROTEIN UL13M"/>
    <property type="match status" value="1"/>
</dbReference>
<evidence type="ECO:0000313" key="9">
    <source>
        <dbReference type="Proteomes" id="UP000220102"/>
    </source>
</evidence>
<dbReference type="FunFam" id="3.90.1180.10:FF:000001">
    <property type="entry name" value="50S ribosomal protein L13"/>
    <property type="match status" value="1"/>
</dbReference>
<dbReference type="InterPro" id="IPR005822">
    <property type="entry name" value="Ribosomal_uL13"/>
</dbReference>
<evidence type="ECO:0000256" key="2">
    <source>
        <dbReference type="ARBA" id="ARBA00011838"/>
    </source>
</evidence>
<evidence type="ECO:0000256" key="5">
    <source>
        <dbReference type="ARBA" id="ARBA00035201"/>
    </source>
</evidence>
<dbReference type="PIRSF" id="PIRSF002181">
    <property type="entry name" value="Ribosomal_L13"/>
    <property type="match status" value="1"/>
</dbReference>
<organism evidence="8 9">
    <name type="scientific">Longibacter salinarum</name>
    <dbReference type="NCBI Taxonomy" id="1850348"/>
    <lineage>
        <taxon>Bacteria</taxon>
        <taxon>Pseudomonadati</taxon>
        <taxon>Rhodothermota</taxon>
        <taxon>Rhodothermia</taxon>
        <taxon>Rhodothermales</taxon>
        <taxon>Salisaetaceae</taxon>
        <taxon>Longibacter</taxon>
    </lineage>
</organism>
<evidence type="ECO:0000256" key="3">
    <source>
        <dbReference type="ARBA" id="ARBA00022980"/>
    </source>
</evidence>
<feature type="region of interest" description="Disordered" evidence="7">
    <location>
        <begin position="80"/>
        <end position="100"/>
    </location>
</feature>
<dbReference type="GO" id="GO:0003729">
    <property type="term" value="F:mRNA binding"/>
    <property type="evidence" value="ECO:0007669"/>
    <property type="project" value="TreeGrafter"/>
</dbReference>
<evidence type="ECO:0000256" key="6">
    <source>
        <dbReference type="HAMAP-Rule" id="MF_01366"/>
    </source>
</evidence>
<dbReference type="InterPro" id="IPR005823">
    <property type="entry name" value="Ribosomal_uL13_bac-type"/>
</dbReference>
<dbReference type="NCBIfam" id="TIGR01066">
    <property type="entry name" value="rplM_bact"/>
    <property type="match status" value="1"/>
</dbReference>
<dbReference type="InterPro" id="IPR036899">
    <property type="entry name" value="Ribosomal_uL13_sf"/>
</dbReference>
<feature type="compositionally biased region" description="Basic and acidic residues" evidence="7">
    <location>
        <begin position="88"/>
        <end position="100"/>
    </location>
</feature>
<dbReference type="HAMAP" id="MF_01366">
    <property type="entry name" value="Ribosomal_uL13"/>
    <property type="match status" value="1"/>
</dbReference>
<dbReference type="GO" id="GO:0017148">
    <property type="term" value="P:negative regulation of translation"/>
    <property type="evidence" value="ECO:0007669"/>
    <property type="project" value="TreeGrafter"/>
</dbReference>